<evidence type="ECO:0000313" key="5">
    <source>
        <dbReference type="Proteomes" id="UP000321104"/>
    </source>
</evidence>
<reference evidence="3 5" key="2">
    <citation type="submission" date="2019-07" db="EMBL/GenBank/DDBJ databases">
        <title>Whole genome shotgun sequence of Acetobacter indonesiensis NBRC 16471.</title>
        <authorList>
            <person name="Hosoyama A."/>
            <person name="Uohara A."/>
            <person name="Ohji S."/>
            <person name="Ichikawa N."/>
        </authorList>
    </citation>
    <scope>NUCLEOTIDE SEQUENCE [LARGE SCALE GENOMIC DNA]</scope>
    <source>
        <strain evidence="3 5">NBRC 16471</strain>
    </source>
</reference>
<evidence type="ECO:0000313" key="2">
    <source>
        <dbReference type="EMBL" id="GAN63211.1"/>
    </source>
</evidence>
<evidence type="ECO:0000313" key="3">
    <source>
        <dbReference type="EMBL" id="GEN04160.1"/>
    </source>
</evidence>
<feature type="region of interest" description="Disordered" evidence="1">
    <location>
        <begin position="1"/>
        <end position="26"/>
    </location>
</feature>
<evidence type="ECO:0000256" key="1">
    <source>
        <dbReference type="SAM" id="MobiDB-lite"/>
    </source>
</evidence>
<accession>A0A6N3T7V3</accession>
<dbReference type="Proteomes" id="UP000321104">
    <property type="component" value="Unassembled WGS sequence"/>
</dbReference>
<dbReference type="Proteomes" id="UP000032673">
    <property type="component" value="Unassembled WGS sequence"/>
</dbReference>
<dbReference type="EMBL" id="BAMW01000022">
    <property type="protein sequence ID" value="GAN63211.1"/>
    <property type="molecule type" value="Genomic_DNA"/>
</dbReference>
<protein>
    <submittedName>
        <fullName evidence="3">Uncharacterized protein</fullName>
    </submittedName>
</protein>
<organism evidence="3 5">
    <name type="scientific">Acetobacter indonesiensis</name>
    <dbReference type="NCBI Taxonomy" id="104101"/>
    <lineage>
        <taxon>Bacteria</taxon>
        <taxon>Pseudomonadati</taxon>
        <taxon>Pseudomonadota</taxon>
        <taxon>Alphaproteobacteria</taxon>
        <taxon>Acetobacterales</taxon>
        <taxon>Acetobacteraceae</taxon>
        <taxon>Acetobacter</taxon>
    </lineage>
</organism>
<name>A0A6N3T7V3_9PROT</name>
<dbReference type="EMBL" id="BJXQ01000013">
    <property type="protein sequence ID" value="GEN04160.1"/>
    <property type="molecule type" value="Genomic_DNA"/>
</dbReference>
<evidence type="ECO:0000313" key="4">
    <source>
        <dbReference type="Proteomes" id="UP000032673"/>
    </source>
</evidence>
<keyword evidence="4" id="KW-1185">Reference proteome</keyword>
<gene>
    <name evidence="2" type="ORF">Abin_022_069</name>
    <name evidence="3" type="ORF">AIN02nite_21850</name>
</gene>
<reference evidence="2 4" key="1">
    <citation type="submission" date="2012-11" db="EMBL/GenBank/DDBJ databases">
        <title>Whole genome sequence of Acetobacter indonesiensis 5H-1.</title>
        <authorList>
            <person name="Azuma Y."/>
            <person name="Higashiura N."/>
            <person name="Hirakawa H."/>
            <person name="Matsushita K."/>
        </authorList>
    </citation>
    <scope>NUCLEOTIDE SEQUENCE [LARGE SCALE GENOMIC DNA]</scope>
    <source>
        <strain evidence="2 4">5H-1</strain>
    </source>
</reference>
<comment type="caution">
    <text evidence="3">The sequence shown here is derived from an EMBL/GenBank/DDBJ whole genome shotgun (WGS) entry which is preliminary data.</text>
</comment>
<sequence>MPGSGGKDLVHPVVQRDGGMAGHGDQRQGDWNIFLRQMPHEGMFFLQRRSRAELHMMPFYNQLHSMAGWHSSL</sequence>
<dbReference type="AlphaFoldDB" id="A0A6N3T7V3"/>
<proteinExistence type="predicted"/>